<evidence type="ECO:0000256" key="7">
    <source>
        <dbReference type="ARBA" id="ARBA00023002"/>
    </source>
</evidence>
<comment type="cofactor">
    <cofactor evidence="1">
        <name>FMN</name>
        <dbReference type="ChEBI" id="CHEBI:58210"/>
    </cofactor>
</comment>
<dbReference type="RefSeq" id="WP_190426111.1">
    <property type="nucleotide sequence ID" value="NZ_JAAOCA010000046.1"/>
</dbReference>
<feature type="domain" description="NADH:flavin oxidoreductase/NADH oxidase N-terminal" evidence="10">
    <location>
        <begin position="8"/>
        <end position="339"/>
    </location>
</feature>
<evidence type="ECO:0000256" key="1">
    <source>
        <dbReference type="ARBA" id="ARBA00001917"/>
    </source>
</evidence>
<dbReference type="Pfam" id="PF13450">
    <property type="entry name" value="NAD_binding_8"/>
    <property type="match status" value="1"/>
</dbReference>
<evidence type="ECO:0000313" key="11">
    <source>
        <dbReference type="EMBL" id="MBD1601945.1"/>
    </source>
</evidence>
<evidence type="ECO:0000256" key="8">
    <source>
        <dbReference type="ARBA" id="ARBA00023004"/>
    </source>
</evidence>
<dbReference type="PRINTS" id="PR00411">
    <property type="entry name" value="PNDRDTASEI"/>
</dbReference>
<dbReference type="Gene3D" id="3.50.50.60">
    <property type="entry name" value="FAD/NAD(P)-binding domain"/>
    <property type="match status" value="1"/>
</dbReference>
<keyword evidence="8" id="KW-0408">Iron</keyword>
<protein>
    <submittedName>
        <fullName evidence="11">FAD-dependent oxidoreductase</fullName>
    </submittedName>
</protein>
<sequence length="680" mass="73852">MASTNDPLLQPFTLKHLHLRNRVVSTSHEPAYSEGGMPRARYRLYHEEKAKGGVALTMIGGSSIVAADSPPAFGNLHLYKDEVVPWLRELADGVHQHGSAVMCQLSHLGWRASNFSDDWLPLMWPQRGREHAHRSFTKQMEDWDITRIVRQYAEAAQRCQAAGLDGVEIEAYGHLFDAFWSPGNRREDGYGGDLEGRVRFPLQVLAAMRKAVGPGFIIGVRMAVDEAMPGGLSEQEGLTIARTLADHGMDFISVIKGRIDSGEALARVIPGMGTPAGPHLELAGAVRRTVPVPVMHAARISDVATARHALREGLVDLVGLTRPHMADPYLLAKVAAGQEQRIRPCVGASYCIDRIYISGEAHCIHNPATGREARIPQLTPPSPAPGKHVVVVGAGPAGLEAARVCAERGHRVSVLEAASHAGGQVRVAAAPLRRRELIGVVDWRLAECERLEVSFRYHCYAEANDVLALAPDVVIIATGGIPDCEFLEEGNALVHSSWDVLTGDFTPQGSVLVFDGNGGHQAMSCAETLAQMPGVSVQLVTGETSLGPDVGGLNMPAYLKVFVAHGVQQTFSQRLVGVRAAGSQKLARLWCEATGEHYERRVDHVVVEHGTLPMDELYFALKGLSRNRGELDHEAFIGIREQQVNTQPEARFQLFRIGDAVASRDIHAAIYDGLRLSLAI</sequence>
<comment type="caution">
    <text evidence="11">The sequence shown here is derived from an EMBL/GenBank/DDBJ whole genome shotgun (WGS) entry which is preliminary data.</text>
</comment>
<dbReference type="Proteomes" id="UP000805841">
    <property type="component" value="Unassembled WGS sequence"/>
</dbReference>
<name>A0ABR7Z8S5_9PSED</name>
<evidence type="ECO:0000256" key="3">
    <source>
        <dbReference type="ARBA" id="ARBA00011048"/>
    </source>
</evidence>
<reference evidence="11 12" key="1">
    <citation type="journal article" date="2020" name="Insects">
        <title>Bacteria Belonging to Pseudomonas typographi sp. nov. from the Bark Beetle Ips typographus Have Genomic Potential to Aid in the Host Ecology.</title>
        <authorList>
            <person name="Peral-Aranega E."/>
            <person name="Saati-Santamaria Z."/>
            <person name="Kolarik M."/>
            <person name="Rivas R."/>
            <person name="Garcia-Fraile P."/>
        </authorList>
    </citation>
    <scope>NUCLEOTIDE SEQUENCE [LARGE SCALE GENOMIC DNA]</scope>
    <source>
        <strain evidence="11 12">CA3A</strain>
    </source>
</reference>
<dbReference type="Pfam" id="PF00724">
    <property type="entry name" value="Oxidored_FMN"/>
    <property type="match status" value="1"/>
</dbReference>
<keyword evidence="7" id="KW-0560">Oxidoreductase</keyword>
<dbReference type="PANTHER" id="PTHR42917">
    <property type="entry name" value="2,4-DIENOYL-COA REDUCTASE"/>
    <property type="match status" value="1"/>
</dbReference>
<comment type="cofactor">
    <cofactor evidence="2">
        <name>[4Fe-4S] cluster</name>
        <dbReference type="ChEBI" id="CHEBI:49883"/>
    </cofactor>
</comment>
<dbReference type="InterPro" id="IPR036188">
    <property type="entry name" value="FAD/NAD-bd_sf"/>
</dbReference>
<keyword evidence="6" id="KW-0479">Metal-binding</keyword>
<dbReference type="InterPro" id="IPR013785">
    <property type="entry name" value="Aldolase_TIM"/>
</dbReference>
<evidence type="ECO:0000256" key="2">
    <source>
        <dbReference type="ARBA" id="ARBA00001966"/>
    </source>
</evidence>
<evidence type="ECO:0000256" key="5">
    <source>
        <dbReference type="ARBA" id="ARBA00022643"/>
    </source>
</evidence>
<keyword evidence="5" id="KW-0288">FMN</keyword>
<gene>
    <name evidence="11" type="ORF">HAQ05_25035</name>
</gene>
<dbReference type="CDD" id="cd04734">
    <property type="entry name" value="OYE_like_3_FMN"/>
    <property type="match status" value="1"/>
</dbReference>
<proteinExistence type="inferred from homology"/>
<evidence type="ECO:0000313" key="12">
    <source>
        <dbReference type="Proteomes" id="UP000805841"/>
    </source>
</evidence>
<keyword evidence="12" id="KW-1185">Reference proteome</keyword>
<keyword evidence="4" id="KW-0285">Flavoprotein</keyword>
<dbReference type="SUPFAM" id="SSF51395">
    <property type="entry name" value="FMN-linked oxidoreductases"/>
    <property type="match status" value="1"/>
</dbReference>
<dbReference type="SUPFAM" id="SSF51905">
    <property type="entry name" value="FAD/NAD(P)-binding domain"/>
    <property type="match status" value="1"/>
</dbReference>
<dbReference type="Gene3D" id="3.40.50.720">
    <property type="entry name" value="NAD(P)-binding Rossmann-like Domain"/>
    <property type="match status" value="1"/>
</dbReference>
<comment type="similarity">
    <text evidence="3">In the N-terminal section; belongs to the NADH:flavin oxidoreductase/NADH oxidase family.</text>
</comment>
<organism evidence="11 12">
    <name type="scientific">Pseudomonas typographi</name>
    <dbReference type="NCBI Taxonomy" id="2715964"/>
    <lineage>
        <taxon>Bacteria</taxon>
        <taxon>Pseudomonadati</taxon>
        <taxon>Pseudomonadota</taxon>
        <taxon>Gammaproteobacteria</taxon>
        <taxon>Pseudomonadales</taxon>
        <taxon>Pseudomonadaceae</taxon>
        <taxon>Pseudomonas</taxon>
    </lineage>
</organism>
<evidence type="ECO:0000256" key="9">
    <source>
        <dbReference type="ARBA" id="ARBA00023014"/>
    </source>
</evidence>
<dbReference type="InterPro" id="IPR051793">
    <property type="entry name" value="NADH:flavin_oxidoreductase"/>
</dbReference>
<dbReference type="PANTHER" id="PTHR42917:SF2">
    <property type="entry name" value="2,4-DIENOYL-COA REDUCTASE [(2E)-ENOYL-COA-PRODUCING]"/>
    <property type="match status" value="1"/>
</dbReference>
<dbReference type="Gene3D" id="3.20.20.70">
    <property type="entry name" value="Aldolase class I"/>
    <property type="match status" value="1"/>
</dbReference>
<keyword evidence="9" id="KW-0411">Iron-sulfur</keyword>
<evidence type="ECO:0000259" key="10">
    <source>
        <dbReference type="Pfam" id="PF00724"/>
    </source>
</evidence>
<accession>A0ABR7Z8S5</accession>
<evidence type="ECO:0000256" key="6">
    <source>
        <dbReference type="ARBA" id="ARBA00022723"/>
    </source>
</evidence>
<evidence type="ECO:0000256" key="4">
    <source>
        <dbReference type="ARBA" id="ARBA00022630"/>
    </source>
</evidence>
<dbReference type="InterPro" id="IPR001155">
    <property type="entry name" value="OxRdtase_FMN_N"/>
</dbReference>
<dbReference type="EMBL" id="JAAOCA010000046">
    <property type="protein sequence ID" value="MBD1601945.1"/>
    <property type="molecule type" value="Genomic_DNA"/>
</dbReference>